<keyword evidence="5" id="KW-1185">Reference proteome</keyword>
<dbReference type="PANTHER" id="PTHR43158">
    <property type="entry name" value="SKFA PEPTIDE EXPORT ATP-BINDING PROTEIN SKFE"/>
    <property type="match status" value="1"/>
</dbReference>
<keyword evidence="2 4" id="KW-0067">ATP-binding</keyword>
<name>A0A6N9Q7N7_9BACL</name>
<comment type="caution">
    <text evidence="4">The sequence shown here is derived from an EMBL/GenBank/DDBJ whole genome shotgun (WGS) entry which is preliminary data.</text>
</comment>
<evidence type="ECO:0000259" key="3">
    <source>
        <dbReference type="PROSITE" id="PS50893"/>
    </source>
</evidence>
<accession>A0A6N9Q7N7</accession>
<dbReference type="Pfam" id="PF00005">
    <property type="entry name" value="ABC_tran"/>
    <property type="match status" value="1"/>
</dbReference>
<dbReference type="GO" id="GO:0005524">
    <property type="term" value="F:ATP binding"/>
    <property type="evidence" value="ECO:0007669"/>
    <property type="project" value="UniProtKB-KW"/>
</dbReference>
<proteinExistence type="predicted"/>
<reference evidence="4 5" key="1">
    <citation type="submission" date="2019-01" db="EMBL/GenBank/DDBJ databases">
        <title>Chengkuizengella sp. nov., isolated from deep-sea sediment of East Pacific Ocean.</title>
        <authorList>
            <person name="Yang J."/>
            <person name="Lai Q."/>
            <person name="Shao Z."/>
        </authorList>
    </citation>
    <scope>NUCLEOTIDE SEQUENCE [LARGE SCALE GENOMIC DNA]</scope>
    <source>
        <strain evidence="4 5">YPA3-1-1</strain>
    </source>
</reference>
<dbReference type="AlphaFoldDB" id="A0A6N9Q7N7"/>
<dbReference type="Gene3D" id="3.40.50.300">
    <property type="entry name" value="P-loop containing nucleotide triphosphate hydrolases"/>
    <property type="match status" value="1"/>
</dbReference>
<dbReference type="PANTHER" id="PTHR43158:SF1">
    <property type="entry name" value="ABC TRANSPORTER, ATP-BINDING PROTEIN"/>
    <property type="match status" value="1"/>
</dbReference>
<keyword evidence="1" id="KW-0547">Nucleotide-binding</keyword>
<dbReference type="RefSeq" id="WP_160647693.1">
    <property type="nucleotide sequence ID" value="NZ_SIJB01000043.1"/>
</dbReference>
<dbReference type="GO" id="GO:0016887">
    <property type="term" value="F:ATP hydrolysis activity"/>
    <property type="evidence" value="ECO:0007669"/>
    <property type="project" value="InterPro"/>
</dbReference>
<organism evidence="4 5">
    <name type="scientific">Chengkuizengella marina</name>
    <dbReference type="NCBI Taxonomy" id="2507566"/>
    <lineage>
        <taxon>Bacteria</taxon>
        <taxon>Bacillati</taxon>
        <taxon>Bacillota</taxon>
        <taxon>Bacilli</taxon>
        <taxon>Bacillales</taxon>
        <taxon>Paenibacillaceae</taxon>
        <taxon>Chengkuizengella</taxon>
    </lineage>
</organism>
<evidence type="ECO:0000313" key="4">
    <source>
        <dbReference type="EMBL" id="NBI30886.1"/>
    </source>
</evidence>
<evidence type="ECO:0000256" key="1">
    <source>
        <dbReference type="ARBA" id="ARBA00022741"/>
    </source>
</evidence>
<dbReference type="EMBL" id="SIJB01000043">
    <property type="protein sequence ID" value="NBI30886.1"/>
    <property type="molecule type" value="Genomic_DNA"/>
</dbReference>
<sequence length="231" mass="26358">MIVFENVSKSYLTQKALDNVNLKIPNGKIVGIIGENGSGKSTMLKLMAGLIRPSKGSVKVNDIPANRKVSEIVTYLSELDAYYVMYTVKQTINFFSTQFKDFDLTKAYKIMEFMKLDPDQKVKNLSKGNRGRLRIVLSLARDVPYIILDEPFSGLDPMVRESVVKGLLSYIDLERQTVIITTHEIQEVEALLDMIIVIRNGRILDMKEVEHLHEKEQKSVVEWLKKVYEAS</sequence>
<dbReference type="InterPro" id="IPR003439">
    <property type="entry name" value="ABC_transporter-like_ATP-bd"/>
</dbReference>
<dbReference type="Proteomes" id="UP000448943">
    <property type="component" value="Unassembled WGS sequence"/>
</dbReference>
<evidence type="ECO:0000313" key="5">
    <source>
        <dbReference type="Proteomes" id="UP000448943"/>
    </source>
</evidence>
<feature type="domain" description="ABC transporter" evidence="3">
    <location>
        <begin position="2"/>
        <end position="225"/>
    </location>
</feature>
<dbReference type="SMART" id="SM00382">
    <property type="entry name" value="AAA"/>
    <property type="match status" value="1"/>
</dbReference>
<evidence type="ECO:0000256" key="2">
    <source>
        <dbReference type="ARBA" id="ARBA00022840"/>
    </source>
</evidence>
<gene>
    <name evidence="4" type="ORF">ERL59_18205</name>
</gene>
<protein>
    <submittedName>
        <fullName evidence="4">ABC transporter ATP-binding protein</fullName>
    </submittedName>
</protein>
<dbReference type="PROSITE" id="PS50893">
    <property type="entry name" value="ABC_TRANSPORTER_2"/>
    <property type="match status" value="1"/>
</dbReference>
<dbReference type="OrthoDB" id="9804819at2"/>
<dbReference type="InterPro" id="IPR027417">
    <property type="entry name" value="P-loop_NTPase"/>
</dbReference>
<dbReference type="CDD" id="cd03230">
    <property type="entry name" value="ABC_DR_subfamily_A"/>
    <property type="match status" value="1"/>
</dbReference>
<dbReference type="SUPFAM" id="SSF52540">
    <property type="entry name" value="P-loop containing nucleoside triphosphate hydrolases"/>
    <property type="match status" value="1"/>
</dbReference>
<dbReference type="InterPro" id="IPR003593">
    <property type="entry name" value="AAA+_ATPase"/>
</dbReference>